<gene>
    <name evidence="2" type="ORF">CBR_g32577</name>
</gene>
<reference evidence="2 3" key="1">
    <citation type="journal article" date="2018" name="Cell">
        <title>The Chara Genome: Secondary Complexity and Implications for Plant Terrestrialization.</title>
        <authorList>
            <person name="Nishiyama T."/>
            <person name="Sakayama H."/>
            <person name="Vries J.D."/>
            <person name="Buschmann H."/>
            <person name="Saint-Marcoux D."/>
            <person name="Ullrich K.K."/>
            <person name="Haas F.B."/>
            <person name="Vanderstraeten L."/>
            <person name="Becker D."/>
            <person name="Lang D."/>
            <person name="Vosolsobe S."/>
            <person name="Rombauts S."/>
            <person name="Wilhelmsson P.K.I."/>
            <person name="Janitza P."/>
            <person name="Kern R."/>
            <person name="Heyl A."/>
            <person name="Rumpler F."/>
            <person name="Villalobos L.I.A.C."/>
            <person name="Clay J.M."/>
            <person name="Skokan R."/>
            <person name="Toyoda A."/>
            <person name="Suzuki Y."/>
            <person name="Kagoshima H."/>
            <person name="Schijlen E."/>
            <person name="Tajeshwar N."/>
            <person name="Catarino B."/>
            <person name="Hetherington A.J."/>
            <person name="Saltykova A."/>
            <person name="Bonnot C."/>
            <person name="Breuninger H."/>
            <person name="Symeonidi A."/>
            <person name="Radhakrishnan G.V."/>
            <person name="Van Nieuwerburgh F."/>
            <person name="Deforce D."/>
            <person name="Chang C."/>
            <person name="Karol K.G."/>
            <person name="Hedrich R."/>
            <person name="Ulvskov P."/>
            <person name="Glockner G."/>
            <person name="Delwiche C.F."/>
            <person name="Petrasek J."/>
            <person name="Van de Peer Y."/>
            <person name="Friml J."/>
            <person name="Beilby M."/>
            <person name="Dolan L."/>
            <person name="Kohara Y."/>
            <person name="Sugano S."/>
            <person name="Fujiyama A."/>
            <person name="Delaux P.-M."/>
            <person name="Quint M."/>
            <person name="TheiBen G."/>
            <person name="Hagemann M."/>
            <person name="Harholt J."/>
            <person name="Dunand C."/>
            <person name="Zachgo S."/>
            <person name="Langdale J."/>
            <person name="Maumus F."/>
            <person name="Straeten D.V.D."/>
            <person name="Gould S.B."/>
            <person name="Rensing S.A."/>
        </authorList>
    </citation>
    <scope>NUCLEOTIDE SEQUENCE [LARGE SCALE GENOMIC DNA]</scope>
    <source>
        <strain evidence="2 3">S276</strain>
    </source>
</reference>
<feature type="compositionally biased region" description="Polar residues" evidence="1">
    <location>
        <begin position="74"/>
        <end position="85"/>
    </location>
</feature>
<dbReference type="Gramene" id="GBG81585">
    <property type="protein sequence ID" value="GBG81585"/>
    <property type="gene ID" value="CBR_g32577"/>
</dbReference>
<feature type="compositionally biased region" description="Polar residues" evidence="1">
    <location>
        <begin position="27"/>
        <end position="38"/>
    </location>
</feature>
<evidence type="ECO:0000256" key="1">
    <source>
        <dbReference type="SAM" id="MobiDB-lite"/>
    </source>
</evidence>
<feature type="compositionally biased region" description="Acidic residues" evidence="1">
    <location>
        <begin position="146"/>
        <end position="161"/>
    </location>
</feature>
<keyword evidence="3" id="KW-1185">Reference proteome</keyword>
<name>A0A388LH60_CHABU</name>
<dbReference type="AlphaFoldDB" id="A0A388LH60"/>
<feature type="compositionally biased region" description="Acidic residues" evidence="1">
    <location>
        <begin position="298"/>
        <end position="307"/>
    </location>
</feature>
<feature type="compositionally biased region" description="Basic and acidic residues" evidence="1">
    <location>
        <begin position="162"/>
        <end position="178"/>
    </location>
</feature>
<evidence type="ECO:0000313" key="3">
    <source>
        <dbReference type="Proteomes" id="UP000265515"/>
    </source>
</evidence>
<evidence type="ECO:0000313" key="2">
    <source>
        <dbReference type="EMBL" id="GBG81585.1"/>
    </source>
</evidence>
<feature type="compositionally biased region" description="Basic and acidic residues" evidence="1">
    <location>
        <begin position="103"/>
        <end position="119"/>
    </location>
</feature>
<feature type="compositionally biased region" description="Basic and acidic residues" evidence="1">
    <location>
        <begin position="129"/>
        <end position="138"/>
    </location>
</feature>
<organism evidence="2 3">
    <name type="scientific">Chara braunii</name>
    <name type="common">Braun's stonewort</name>
    <dbReference type="NCBI Taxonomy" id="69332"/>
    <lineage>
        <taxon>Eukaryota</taxon>
        <taxon>Viridiplantae</taxon>
        <taxon>Streptophyta</taxon>
        <taxon>Charophyceae</taxon>
        <taxon>Charales</taxon>
        <taxon>Characeae</taxon>
        <taxon>Chara</taxon>
    </lineage>
</organism>
<proteinExistence type="predicted"/>
<comment type="caution">
    <text evidence="2">The sequence shown here is derived from an EMBL/GenBank/DDBJ whole genome shotgun (WGS) entry which is preliminary data.</text>
</comment>
<accession>A0A388LH60</accession>
<protein>
    <submittedName>
        <fullName evidence="2">Uncharacterized protein</fullName>
    </submittedName>
</protein>
<sequence length="433" mass="48230">MSPTFVPFDTSDKGLPGIAMIERQRTPHSFPTQQTSASGGRRRNKQNQPRRPPGEDEHGPLVGSSRRMECVGPSQPSSRQDQGTRVITYKRKALPTRPSPSCQKDEGGASRKAALREISEGSDEETEDDSRVCVDRHPQGNHVVGDDECGVDEDDVEEENNEREREREDREETMHDCEGGESQQYYEEDDGGDGENDHAYPVGDDNGRQERSADVGVNNATGERSKASVQKRKRQSSTSPTAAADKRAAKKLIVAASRQALKASQEAVVESVKKRKGSASTRATKVEKRPPKRKQMVDEGDSGEDAEGVPPRDVSEQTQPSVDTRDEAIDTTRCFFLEFDEDGFAKKKREHIEVDVTKILSIPECDILFNHRTLDETLVQSIYDAIHHAAKETNGKWDFMTFILAHIVPNTDGSQGRRITPEQFDVELAHTFN</sequence>
<feature type="region of interest" description="Disordered" evidence="1">
    <location>
        <begin position="1"/>
        <end position="323"/>
    </location>
</feature>
<dbReference type="EMBL" id="BFEA01000379">
    <property type="protein sequence ID" value="GBG81585.1"/>
    <property type="molecule type" value="Genomic_DNA"/>
</dbReference>
<dbReference type="Proteomes" id="UP000265515">
    <property type="component" value="Unassembled WGS sequence"/>
</dbReference>